<name>A0A1H6FY61_THEAL</name>
<dbReference type="EMBL" id="FNWJ01000002">
    <property type="protein sequence ID" value="SEH14665.1"/>
    <property type="molecule type" value="Genomic_DNA"/>
</dbReference>
<dbReference type="Proteomes" id="UP000222056">
    <property type="component" value="Unassembled WGS sequence"/>
</dbReference>
<dbReference type="InterPro" id="IPR008258">
    <property type="entry name" value="Transglycosylase_SLT_dom_1"/>
</dbReference>
<dbReference type="OrthoDB" id="9815778at2"/>
<sequence length="193" mass="19548">MTLVTAANRVAELEAIVARLSGSAPAAASVSFAATLERAAGSSPQGSFPATAQTAATGVGGDVPYGELIDQAAARYGIDRNVLRGLIRAESGFNPRATSPAGAAGLTQLMPATARALGVSDPYEPAQAIDAGARYLRQQLDAFGGDYRLALAAYNAGPAAVRRFGGVPPYAETRAYVQRVLAYAAAYGQGGGA</sequence>
<dbReference type="PANTHER" id="PTHR37423:SF2">
    <property type="entry name" value="MEMBRANE-BOUND LYTIC MUREIN TRANSGLYCOSYLASE C"/>
    <property type="match status" value="1"/>
</dbReference>
<dbReference type="PANTHER" id="PTHR37423">
    <property type="entry name" value="SOLUBLE LYTIC MUREIN TRANSGLYCOSYLASE-RELATED"/>
    <property type="match status" value="1"/>
</dbReference>
<dbReference type="AlphaFoldDB" id="A0A1H6FY61"/>
<organism evidence="2 3">
    <name type="scientific">Thermoleophilum album</name>
    <dbReference type="NCBI Taxonomy" id="29539"/>
    <lineage>
        <taxon>Bacteria</taxon>
        <taxon>Bacillati</taxon>
        <taxon>Actinomycetota</taxon>
        <taxon>Thermoleophilia</taxon>
        <taxon>Thermoleophilales</taxon>
        <taxon>Thermoleophilaceae</taxon>
        <taxon>Thermoleophilum</taxon>
    </lineage>
</organism>
<dbReference type="Pfam" id="PF01464">
    <property type="entry name" value="SLT"/>
    <property type="match status" value="1"/>
</dbReference>
<evidence type="ECO:0000313" key="2">
    <source>
        <dbReference type="EMBL" id="SEH14665.1"/>
    </source>
</evidence>
<gene>
    <name evidence="2" type="ORF">SAMN02745716_1701</name>
</gene>
<dbReference type="Gene3D" id="1.10.530.10">
    <property type="match status" value="1"/>
</dbReference>
<feature type="domain" description="Transglycosylase SLT" evidence="1">
    <location>
        <begin position="68"/>
        <end position="164"/>
    </location>
</feature>
<proteinExistence type="predicted"/>
<reference evidence="3" key="1">
    <citation type="submission" date="2016-10" db="EMBL/GenBank/DDBJ databases">
        <authorList>
            <person name="Varghese N."/>
            <person name="Submissions S."/>
        </authorList>
    </citation>
    <scope>NUCLEOTIDE SEQUENCE [LARGE SCALE GENOMIC DNA]</scope>
    <source>
        <strain evidence="3">ATCC 35263</strain>
    </source>
</reference>
<evidence type="ECO:0000259" key="1">
    <source>
        <dbReference type="Pfam" id="PF01464"/>
    </source>
</evidence>
<dbReference type="SUPFAM" id="SSF53955">
    <property type="entry name" value="Lysozyme-like"/>
    <property type="match status" value="1"/>
</dbReference>
<keyword evidence="3" id="KW-1185">Reference proteome</keyword>
<dbReference type="InterPro" id="IPR023346">
    <property type="entry name" value="Lysozyme-like_dom_sf"/>
</dbReference>
<evidence type="ECO:0000313" key="3">
    <source>
        <dbReference type="Proteomes" id="UP000222056"/>
    </source>
</evidence>
<dbReference type="RefSeq" id="WP_093118136.1">
    <property type="nucleotide sequence ID" value="NZ_FNWJ01000002.1"/>
</dbReference>
<dbReference type="STRING" id="29539.SAMN02745716_1701"/>
<accession>A0A1H6FY61</accession>
<dbReference type="CDD" id="cd13401">
    <property type="entry name" value="Slt70-like"/>
    <property type="match status" value="1"/>
</dbReference>
<protein>
    <submittedName>
        <fullName evidence="2">Transglycosylase SLT domain-containing protein</fullName>
    </submittedName>
</protein>